<dbReference type="InterPro" id="IPR005121">
    <property type="entry name" value="Fdx_antiC-bd"/>
</dbReference>
<dbReference type="PROSITE" id="PS50862">
    <property type="entry name" value="AA_TRNA_LIGASE_II"/>
    <property type="match status" value="1"/>
</dbReference>
<dbReference type="OrthoDB" id="489670at2"/>
<evidence type="ECO:0000313" key="11">
    <source>
        <dbReference type="EMBL" id="RNI24637.1"/>
    </source>
</evidence>
<dbReference type="Proteomes" id="UP000271678">
    <property type="component" value="Unassembled WGS sequence"/>
</dbReference>
<dbReference type="GO" id="GO:0000049">
    <property type="term" value="F:tRNA binding"/>
    <property type="evidence" value="ECO:0007669"/>
    <property type="project" value="InterPro"/>
</dbReference>
<proteinExistence type="inferred from homology"/>
<keyword evidence="5" id="KW-0648">Protein biosynthesis</keyword>
<dbReference type="InterPro" id="IPR036690">
    <property type="entry name" value="Fdx_antiC-bd_sf"/>
</dbReference>
<comment type="similarity">
    <text evidence="1">Belongs to the class-II aminoacyl-tRNA synthetase family.</text>
</comment>
<sequence length="372" mass="40554">MTSYLTPDALRIALDLRDLTDPAAGPHAMQSLTDGIVQASAQLRDSQVRQVRHSPLVAVSANYDALGYGIADITRNERYSRYVSPTVMLRSHTSAMLPPLLATHDGADNVLYAAAGLAYRRDSIDRTHTGEPHQLDLWWLTRSSEPVDGELAERLGVLAQAVLPDCRWRVTPSPHSYTAGGLQLDVLDPAGGGWLELAEGGVIAPWLLDAAGLPSAHWSGIAAGVGLDRALMLRKGIPDIRLLRSGDARVARQMMNLSPYQQVSLLPEIRRDLSVVVPWDTDEELLGDQVRSALGERVADLESVHLLSKTSYDDLPAGARRRLGIRLGQANALVRVTLRPIERTLTSAEANDLRDAVYLAIHRGDVVEMASR</sequence>
<evidence type="ECO:0000313" key="12">
    <source>
        <dbReference type="Proteomes" id="UP000271678"/>
    </source>
</evidence>
<dbReference type="GO" id="GO:0006412">
    <property type="term" value="P:translation"/>
    <property type="evidence" value="ECO:0007669"/>
    <property type="project" value="UniProtKB-KW"/>
</dbReference>
<keyword evidence="4" id="KW-0067">ATP-binding</keyword>
<evidence type="ECO:0000256" key="1">
    <source>
        <dbReference type="ARBA" id="ARBA00008226"/>
    </source>
</evidence>
<dbReference type="SUPFAM" id="SSF54991">
    <property type="entry name" value="Anticodon-binding domain of PheRS"/>
    <property type="match status" value="1"/>
</dbReference>
<evidence type="ECO:0000256" key="8">
    <source>
        <dbReference type="ARBA" id="ARBA00031194"/>
    </source>
</evidence>
<dbReference type="InterPro" id="IPR002319">
    <property type="entry name" value="Phenylalanyl-tRNA_Synthase"/>
</dbReference>
<dbReference type="GO" id="GO:0043039">
    <property type="term" value="P:tRNA aminoacylation"/>
    <property type="evidence" value="ECO:0007669"/>
    <property type="project" value="InterPro"/>
</dbReference>
<dbReference type="SMART" id="SM00896">
    <property type="entry name" value="FDX-ACB"/>
    <property type="match status" value="1"/>
</dbReference>
<dbReference type="InterPro" id="IPR045864">
    <property type="entry name" value="aa-tRNA-synth_II/BPL/LPL"/>
</dbReference>
<evidence type="ECO:0000256" key="5">
    <source>
        <dbReference type="ARBA" id="ARBA00022917"/>
    </source>
</evidence>
<dbReference type="Pfam" id="PF01409">
    <property type="entry name" value="tRNA-synt_2d"/>
    <property type="match status" value="1"/>
</dbReference>
<evidence type="ECO:0000259" key="10">
    <source>
        <dbReference type="PROSITE" id="PS51447"/>
    </source>
</evidence>
<dbReference type="PROSITE" id="PS51447">
    <property type="entry name" value="FDX_ACB"/>
    <property type="match status" value="1"/>
</dbReference>
<feature type="domain" description="FDX-ACB" evidence="10">
    <location>
        <begin position="264"/>
        <end position="372"/>
    </location>
</feature>
<evidence type="ECO:0000256" key="4">
    <source>
        <dbReference type="ARBA" id="ARBA00022840"/>
    </source>
</evidence>
<dbReference type="InterPro" id="IPR006195">
    <property type="entry name" value="aa-tRNA-synth_II"/>
</dbReference>
<dbReference type="GO" id="GO:0005524">
    <property type="term" value="F:ATP binding"/>
    <property type="evidence" value="ECO:0007669"/>
    <property type="project" value="UniProtKB-KW"/>
</dbReference>
<dbReference type="Gene3D" id="3.30.930.10">
    <property type="entry name" value="Bira Bifunctional Protein, Domain 2"/>
    <property type="match status" value="1"/>
</dbReference>
<evidence type="ECO:0000259" key="9">
    <source>
        <dbReference type="PROSITE" id="PS50862"/>
    </source>
</evidence>
<name>A0A3M9MHK7_9MICO</name>
<keyword evidence="2" id="KW-0436">Ligase</keyword>
<dbReference type="SUPFAM" id="SSF55681">
    <property type="entry name" value="Class II aaRS and biotin synthetases"/>
    <property type="match status" value="1"/>
</dbReference>
<keyword evidence="12" id="KW-1185">Reference proteome</keyword>
<gene>
    <name evidence="11" type="ORF">EFY87_02705</name>
</gene>
<dbReference type="Gene3D" id="3.30.70.380">
    <property type="entry name" value="Ferrodoxin-fold anticodon-binding domain"/>
    <property type="match status" value="1"/>
</dbReference>
<accession>A0A3M9MHK7</accession>
<feature type="domain" description="Aminoacyl-transfer RNA synthetases class-II family profile" evidence="9">
    <location>
        <begin position="116"/>
        <end position="278"/>
    </location>
</feature>
<dbReference type="GO" id="GO:0004812">
    <property type="term" value="F:aminoacyl-tRNA ligase activity"/>
    <property type="evidence" value="ECO:0007669"/>
    <property type="project" value="UniProtKB-KW"/>
</dbReference>
<keyword evidence="7" id="KW-0030">Aminoacyl-tRNA synthetase</keyword>
<dbReference type="AlphaFoldDB" id="A0A3M9MHK7"/>
<evidence type="ECO:0000256" key="2">
    <source>
        <dbReference type="ARBA" id="ARBA00022598"/>
    </source>
</evidence>
<evidence type="ECO:0000256" key="7">
    <source>
        <dbReference type="ARBA" id="ARBA00023146"/>
    </source>
</evidence>
<evidence type="ECO:0000256" key="6">
    <source>
        <dbReference type="ARBA" id="ARBA00022946"/>
    </source>
</evidence>
<protein>
    <recommendedName>
        <fullName evidence="8">Phenylalanyl-tRNA synthetase</fullName>
    </recommendedName>
</protein>
<comment type="caution">
    <text evidence="11">The sequence shown here is derived from an EMBL/GenBank/DDBJ whole genome shotgun (WGS) entry which is preliminary data.</text>
</comment>
<organism evidence="11 12">
    <name type="scientific">Flexivirga caeni</name>
    <dbReference type="NCBI Taxonomy" id="2294115"/>
    <lineage>
        <taxon>Bacteria</taxon>
        <taxon>Bacillati</taxon>
        <taxon>Actinomycetota</taxon>
        <taxon>Actinomycetes</taxon>
        <taxon>Micrococcales</taxon>
        <taxon>Dermacoccaceae</taxon>
        <taxon>Flexivirga</taxon>
    </lineage>
</organism>
<dbReference type="RefSeq" id="WP_123269931.1">
    <property type="nucleotide sequence ID" value="NZ_RJJQ01000002.1"/>
</dbReference>
<reference evidence="11 12" key="1">
    <citation type="submission" date="2018-11" db="EMBL/GenBank/DDBJ databases">
        <title>Draft genome of Simplicispira Flexivirga sp. BO-16.</title>
        <authorList>
            <person name="Im W.T."/>
        </authorList>
    </citation>
    <scope>NUCLEOTIDE SEQUENCE [LARGE SCALE GENOMIC DNA]</scope>
    <source>
        <strain evidence="11 12">BO-16</strain>
    </source>
</reference>
<keyword evidence="6" id="KW-0809">Transit peptide</keyword>
<keyword evidence="3" id="KW-0547">Nucleotide-binding</keyword>
<evidence type="ECO:0000256" key="3">
    <source>
        <dbReference type="ARBA" id="ARBA00022741"/>
    </source>
</evidence>
<dbReference type="EMBL" id="RJJQ01000002">
    <property type="protein sequence ID" value="RNI24637.1"/>
    <property type="molecule type" value="Genomic_DNA"/>
</dbReference>